<dbReference type="PANTHER" id="PTHR43280">
    <property type="entry name" value="ARAC-FAMILY TRANSCRIPTIONAL REGULATOR"/>
    <property type="match status" value="1"/>
</dbReference>
<dbReference type="Gene3D" id="2.60.120.10">
    <property type="entry name" value="Jelly Rolls"/>
    <property type="match status" value="1"/>
</dbReference>
<sequence>MEELYYDNGNETFLVHYRNGPSYRMTTSHFHATYEFFYMMDGERKFFIKDRTFVIEEGDIVVVAPNVLHRTTHAETPDYERLVVNVHERYLTADGPSRAEGLRPLFERDYVLLKKGTYASAAIDALAEQMMREMKEEQPGYEDYARALTVQLLIACCRQLPVETEEQPAASNPMHERIFEVVRYINEHYMEELTLERLAERLYVSPYSISRSFKEATGFTFVEYVNSVRVKEAITLLLGSSLKVNVIARKVGFGSVTHFGRVFKEVTGQAPLFYRKKG</sequence>
<proteinExistence type="predicted"/>
<dbReference type="SUPFAM" id="SSF46689">
    <property type="entry name" value="Homeodomain-like"/>
    <property type="match status" value="2"/>
</dbReference>
<evidence type="ECO:0000313" key="5">
    <source>
        <dbReference type="EMBL" id="GGH83357.1"/>
    </source>
</evidence>
<dbReference type="Proteomes" id="UP000605427">
    <property type="component" value="Unassembled WGS sequence"/>
</dbReference>
<dbReference type="InterPro" id="IPR037923">
    <property type="entry name" value="HTH-like"/>
</dbReference>
<organism evidence="5 6">
    <name type="scientific">Saccharibacillus endophyticus</name>
    <dbReference type="NCBI Taxonomy" id="2060666"/>
    <lineage>
        <taxon>Bacteria</taxon>
        <taxon>Bacillati</taxon>
        <taxon>Bacillota</taxon>
        <taxon>Bacilli</taxon>
        <taxon>Bacillales</taxon>
        <taxon>Paenibacillaceae</taxon>
        <taxon>Saccharibacillus</taxon>
    </lineage>
</organism>
<dbReference type="InterPro" id="IPR018060">
    <property type="entry name" value="HTH_AraC"/>
</dbReference>
<keyword evidence="2" id="KW-0238">DNA-binding</keyword>
<protein>
    <recommendedName>
        <fullName evidence="4">HTH araC/xylS-type domain-containing protein</fullName>
    </recommendedName>
</protein>
<reference evidence="6" key="1">
    <citation type="journal article" date="2019" name="Int. J. Syst. Evol. Microbiol.">
        <title>The Global Catalogue of Microorganisms (GCM) 10K type strain sequencing project: providing services to taxonomists for standard genome sequencing and annotation.</title>
        <authorList>
            <consortium name="The Broad Institute Genomics Platform"/>
            <consortium name="The Broad Institute Genome Sequencing Center for Infectious Disease"/>
            <person name="Wu L."/>
            <person name="Ma J."/>
        </authorList>
    </citation>
    <scope>NUCLEOTIDE SEQUENCE [LARGE SCALE GENOMIC DNA]</scope>
    <source>
        <strain evidence="6">CCM 8702</strain>
    </source>
</reference>
<dbReference type="RefSeq" id="WP_172246027.1">
    <property type="nucleotide sequence ID" value="NZ_BMDD01000004.1"/>
</dbReference>
<dbReference type="SMART" id="SM00342">
    <property type="entry name" value="HTH_ARAC"/>
    <property type="match status" value="1"/>
</dbReference>
<feature type="domain" description="HTH araC/xylS-type" evidence="4">
    <location>
        <begin position="179"/>
        <end position="277"/>
    </location>
</feature>
<evidence type="ECO:0000259" key="4">
    <source>
        <dbReference type="PROSITE" id="PS01124"/>
    </source>
</evidence>
<dbReference type="SUPFAM" id="SSF51215">
    <property type="entry name" value="Regulatory protein AraC"/>
    <property type="match status" value="1"/>
</dbReference>
<evidence type="ECO:0000256" key="3">
    <source>
        <dbReference type="ARBA" id="ARBA00023163"/>
    </source>
</evidence>
<evidence type="ECO:0000256" key="2">
    <source>
        <dbReference type="ARBA" id="ARBA00023125"/>
    </source>
</evidence>
<dbReference type="PROSITE" id="PS01124">
    <property type="entry name" value="HTH_ARAC_FAMILY_2"/>
    <property type="match status" value="1"/>
</dbReference>
<dbReference type="PROSITE" id="PS00041">
    <property type="entry name" value="HTH_ARAC_FAMILY_1"/>
    <property type="match status" value="1"/>
</dbReference>
<comment type="caution">
    <text evidence="5">The sequence shown here is derived from an EMBL/GenBank/DDBJ whole genome shotgun (WGS) entry which is preliminary data.</text>
</comment>
<accession>A0ABQ2A1Z1</accession>
<dbReference type="EMBL" id="BMDD01000004">
    <property type="protein sequence ID" value="GGH83357.1"/>
    <property type="molecule type" value="Genomic_DNA"/>
</dbReference>
<dbReference type="Pfam" id="PF12833">
    <property type="entry name" value="HTH_18"/>
    <property type="match status" value="1"/>
</dbReference>
<evidence type="ECO:0000313" key="6">
    <source>
        <dbReference type="Proteomes" id="UP000605427"/>
    </source>
</evidence>
<gene>
    <name evidence="5" type="ORF">GCM10007362_36070</name>
</gene>
<dbReference type="PANTHER" id="PTHR43280:SF28">
    <property type="entry name" value="HTH-TYPE TRANSCRIPTIONAL ACTIVATOR RHAS"/>
    <property type="match status" value="1"/>
</dbReference>
<keyword evidence="3" id="KW-0804">Transcription</keyword>
<dbReference type="Pfam" id="PF02311">
    <property type="entry name" value="AraC_binding"/>
    <property type="match status" value="1"/>
</dbReference>
<dbReference type="InterPro" id="IPR003313">
    <property type="entry name" value="AraC-bd"/>
</dbReference>
<dbReference type="Gene3D" id="1.10.10.60">
    <property type="entry name" value="Homeodomain-like"/>
    <property type="match status" value="2"/>
</dbReference>
<keyword evidence="6" id="KW-1185">Reference proteome</keyword>
<dbReference type="InterPro" id="IPR009057">
    <property type="entry name" value="Homeodomain-like_sf"/>
</dbReference>
<name>A0ABQ2A1Z1_9BACL</name>
<keyword evidence="1" id="KW-0805">Transcription regulation</keyword>
<dbReference type="InterPro" id="IPR014710">
    <property type="entry name" value="RmlC-like_jellyroll"/>
</dbReference>
<evidence type="ECO:0000256" key="1">
    <source>
        <dbReference type="ARBA" id="ARBA00023015"/>
    </source>
</evidence>
<dbReference type="InterPro" id="IPR018062">
    <property type="entry name" value="HTH_AraC-typ_CS"/>
</dbReference>